<dbReference type="Proteomes" id="UP000321424">
    <property type="component" value="Unassembled WGS sequence"/>
</dbReference>
<reference evidence="2 3" key="1">
    <citation type="submission" date="2019-07" db="EMBL/GenBank/DDBJ databases">
        <title>Whole genome shotgun sequence of Nocardia ninae NBRC 108245.</title>
        <authorList>
            <person name="Hosoyama A."/>
            <person name="Uohara A."/>
            <person name="Ohji S."/>
            <person name="Ichikawa N."/>
        </authorList>
    </citation>
    <scope>NUCLEOTIDE SEQUENCE [LARGE SCALE GENOMIC DNA]</scope>
    <source>
        <strain evidence="2 3">NBRC 108245</strain>
    </source>
</reference>
<dbReference type="InterPro" id="IPR001509">
    <property type="entry name" value="Epimerase_deHydtase"/>
</dbReference>
<protein>
    <recommendedName>
        <fullName evidence="1">NAD-dependent epimerase/dehydratase domain-containing protein</fullName>
    </recommendedName>
</protein>
<dbReference type="AlphaFoldDB" id="A0A511MCX3"/>
<evidence type="ECO:0000313" key="2">
    <source>
        <dbReference type="EMBL" id="GEM38523.1"/>
    </source>
</evidence>
<dbReference type="InterPro" id="IPR036291">
    <property type="entry name" value="NAD(P)-bd_dom_sf"/>
</dbReference>
<evidence type="ECO:0000259" key="1">
    <source>
        <dbReference type="Pfam" id="PF01370"/>
    </source>
</evidence>
<keyword evidence="3" id="KW-1185">Reference proteome</keyword>
<dbReference type="PANTHER" id="PTHR43245">
    <property type="entry name" value="BIFUNCTIONAL POLYMYXIN RESISTANCE PROTEIN ARNA"/>
    <property type="match status" value="1"/>
</dbReference>
<comment type="caution">
    <text evidence="2">The sequence shown here is derived from an EMBL/GenBank/DDBJ whole genome shotgun (WGS) entry which is preliminary data.</text>
</comment>
<evidence type="ECO:0000313" key="3">
    <source>
        <dbReference type="Proteomes" id="UP000321424"/>
    </source>
</evidence>
<name>A0A511MCX3_9NOCA</name>
<feature type="domain" description="NAD-dependent epimerase/dehydratase" evidence="1">
    <location>
        <begin position="4"/>
        <end position="227"/>
    </location>
</feature>
<organism evidence="2 3">
    <name type="scientific">Nocardia ninae NBRC 108245</name>
    <dbReference type="NCBI Taxonomy" id="1210091"/>
    <lineage>
        <taxon>Bacteria</taxon>
        <taxon>Bacillati</taxon>
        <taxon>Actinomycetota</taxon>
        <taxon>Actinomycetes</taxon>
        <taxon>Mycobacteriales</taxon>
        <taxon>Nocardiaceae</taxon>
        <taxon>Nocardia</taxon>
    </lineage>
</organism>
<proteinExistence type="predicted"/>
<dbReference type="SUPFAM" id="SSF51735">
    <property type="entry name" value="NAD(P)-binding Rossmann-fold domains"/>
    <property type="match status" value="1"/>
</dbReference>
<dbReference type="Gene3D" id="3.40.50.720">
    <property type="entry name" value="NAD(P)-binding Rossmann-like Domain"/>
    <property type="match status" value="1"/>
</dbReference>
<dbReference type="PANTHER" id="PTHR43245:SF13">
    <property type="entry name" value="UDP-D-APIOSE_UDP-D-XYLOSE SYNTHASE 2"/>
    <property type="match status" value="1"/>
</dbReference>
<dbReference type="OrthoDB" id="8770295at2"/>
<dbReference type="Pfam" id="PF01370">
    <property type="entry name" value="Epimerase"/>
    <property type="match status" value="1"/>
</dbReference>
<sequence>MTTVAVTGASGDLATVLVRALAGSAAVDSVKAFSRHPLRVRHKKVTFVPYGAISELSVEQLRGVECLVHTAYVVEEPRDKRQARKINVEAVESIVELAVEAGVGHVIVLSSINAYGDTYRAGQCLDESVPVQRTPGKFYFDHKAEMELRLADRSRRDEAIAERLCVVRPTYVVGPDIDNSGIRMFRQRVIVYPEAATAAYQFLHQDDFASAIMSIIEQRCCGIFNLGPRGYMTVRDIAERGGHLCVSVPLPFAERAADLLYRFRISTYSSEWVTIGEATVTSERLERRTGWQPMWSCAEAASIMLGVA</sequence>
<accession>A0A511MCX3</accession>
<gene>
    <name evidence="2" type="ORF">NN4_30420</name>
</gene>
<dbReference type="EMBL" id="BJXA01000016">
    <property type="protein sequence ID" value="GEM38523.1"/>
    <property type="molecule type" value="Genomic_DNA"/>
</dbReference>
<dbReference type="InterPro" id="IPR050177">
    <property type="entry name" value="Lipid_A_modif_metabolic_enz"/>
</dbReference>